<comment type="similarity">
    <text evidence="1">Belongs to the transferase hexapeptide repeat family.</text>
</comment>
<evidence type="ECO:0000256" key="7">
    <source>
        <dbReference type="ARBA" id="ARBA00023315"/>
    </source>
</evidence>
<dbReference type="PROSITE" id="PS00101">
    <property type="entry name" value="HEXAPEP_TRANSFERASES"/>
    <property type="match status" value="1"/>
</dbReference>
<dbReference type="PANTHER" id="PTHR43300">
    <property type="entry name" value="ACETYLTRANSFERASE"/>
    <property type="match status" value="1"/>
</dbReference>
<dbReference type="Pfam" id="PF00132">
    <property type="entry name" value="Hexapep"/>
    <property type="match status" value="1"/>
</dbReference>
<dbReference type="GO" id="GO:0046677">
    <property type="term" value="P:response to antibiotic"/>
    <property type="evidence" value="ECO:0007669"/>
    <property type="project" value="UniProtKB-KW"/>
</dbReference>
<dbReference type="SUPFAM" id="SSF51161">
    <property type="entry name" value="Trimeric LpxA-like enzymes"/>
    <property type="match status" value="1"/>
</dbReference>
<keyword evidence="4 9" id="KW-0808">Transferase</keyword>
<gene>
    <name evidence="9" type="ORF">FDT80_01455</name>
</gene>
<evidence type="ECO:0000256" key="5">
    <source>
        <dbReference type="ARBA" id="ARBA00022737"/>
    </source>
</evidence>
<proteinExistence type="inferred from homology"/>
<dbReference type="InterPro" id="IPR011004">
    <property type="entry name" value="Trimer_LpxA-like_sf"/>
</dbReference>
<dbReference type="Proteomes" id="UP000309550">
    <property type="component" value="Unassembled WGS sequence"/>
</dbReference>
<keyword evidence="7" id="KW-0012">Acyltransferase</keyword>
<evidence type="ECO:0000256" key="3">
    <source>
        <dbReference type="ARBA" id="ARBA00020291"/>
    </source>
</evidence>
<dbReference type="PANTHER" id="PTHR43300:SF12">
    <property type="entry name" value="CHLORAMPHENICOL ACETYLTRANSFERASE"/>
    <property type="match status" value="1"/>
</dbReference>
<dbReference type="CDD" id="cd03349">
    <property type="entry name" value="LbH_XAT"/>
    <property type="match status" value="1"/>
</dbReference>
<accession>A0A5S3PJ17</accession>
<dbReference type="EMBL" id="VANS01000001">
    <property type="protein sequence ID" value="TMM54291.1"/>
    <property type="molecule type" value="Genomic_DNA"/>
</dbReference>
<protein>
    <recommendedName>
        <fullName evidence="3">Chloramphenicol acetyltransferase</fullName>
        <ecNumber evidence="2">2.3.1.28</ecNumber>
    </recommendedName>
</protein>
<evidence type="ECO:0000256" key="2">
    <source>
        <dbReference type="ARBA" id="ARBA00013235"/>
    </source>
</evidence>
<keyword evidence="10" id="KW-1185">Reference proteome</keyword>
<comment type="catalytic activity">
    <reaction evidence="8">
        <text>chloramphenicol + acetyl-CoA = chloramphenicol 3-acetate + CoA</text>
        <dbReference type="Rhea" id="RHEA:18421"/>
        <dbReference type="ChEBI" id="CHEBI:16730"/>
        <dbReference type="ChEBI" id="CHEBI:17698"/>
        <dbReference type="ChEBI" id="CHEBI:57287"/>
        <dbReference type="ChEBI" id="CHEBI:57288"/>
        <dbReference type="EC" id="2.3.1.28"/>
    </reaction>
</comment>
<keyword evidence="5" id="KW-0677">Repeat</keyword>
<dbReference type="RefSeq" id="WP_138660465.1">
    <property type="nucleotide sequence ID" value="NZ_VANS01000001.1"/>
</dbReference>
<dbReference type="InterPro" id="IPR050179">
    <property type="entry name" value="Trans_hexapeptide_repeat"/>
</dbReference>
<dbReference type="GO" id="GO:0008811">
    <property type="term" value="F:chloramphenicol O-acetyltransferase activity"/>
    <property type="evidence" value="ECO:0007669"/>
    <property type="project" value="UniProtKB-EC"/>
</dbReference>
<sequence length="217" mass="24067">MAFYPDMEDVIHPRAVKNRSSRHETPIRLDRFAQLGPKCVMGAMSYLSEYAVCSDGTRIGRYCSIARFVELGAVNHPTDYLSTHPFQYSKHHFRGQPEVQDIKRVNFDRKPGPVIGHDVWIGAKAVVLRGVTVGHGAVIGGGALVNRDVPPYAIVAGSPARVLRYRFAPDIVERLLAARWWDRPLSDISALPFDDIEAALTALEALPPCPKDAPWTP</sequence>
<evidence type="ECO:0000256" key="1">
    <source>
        <dbReference type="ARBA" id="ARBA00007274"/>
    </source>
</evidence>
<dbReference type="Gene3D" id="2.160.10.10">
    <property type="entry name" value="Hexapeptide repeat proteins"/>
    <property type="match status" value="1"/>
</dbReference>
<dbReference type="OrthoDB" id="9815592at2"/>
<reference evidence="9 10" key="1">
    <citation type="submission" date="2019-05" db="EMBL/GenBank/DDBJ databases">
        <title>Sulfitobacter sabulilitoris sp. nov., isolated from a marine sand.</title>
        <authorList>
            <person name="Yoon J.-H."/>
        </authorList>
    </citation>
    <scope>NUCLEOTIDE SEQUENCE [LARGE SCALE GENOMIC DNA]</scope>
    <source>
        <strain evidence="9 10">HSMS-29</strain>
    </source>
</reference>
<evidence type="ECO:0000313" key="9">
    <source>
        <dbReference type="EMBL" id="TMM54291.1"/>
    </source>
</evidence>
<name>A0A5S3PJ17_9RHOB</name>
<dbReference type="AlphaFoldDB" id="A0A5S3PJ17"/>
<keyword evidence="6" id="KW-0046">Antibiotic resistance</keyword>
<dbReference type="InterPro" id="IPR001451">
    <property type="entry name" value="Hexapep"/>
</dbReference>
<dbReference type="EC" id="2.3.1.28" evidence="2"/>
<comment type="caution">
    <text evidence="9">The sequence shown here is derived from an EMBL/GenBank/DDBJ whole genome shotgun (WGS) entry which is preliminary data.</text>
</comment>
<evidence type="ECO:0000256" key="6">
    <source>
        <dbReference type="ARBA" id="ARBA00023251"/>
    </source>
</evidence>
<evidence type="ECO:0000256" key="4">
    <source>
        <dbReference type="ARBA" id="ARBA00022679"/>
    </source>
</evidence>
<evidence type="ECO:0000313" key="10">
    <source>
        <dbReference type="Proteomes" id="UP000309550"/>
    </source>
</evidence>
<dbReference type="InterPro" id="IPR018357">
    <property type="entry name" value="Hexapep_transf_CS"/>
</dbReference>
<evidence type="ECO:0000256" key="8">
    <source>
        <dbReference type="ARBA" id="ARBA00047633"/>
    </source>
</evidence>
<organism evidence="9 10">
    <name type="scientific">Sulfitobacter sabulilitoris</name>
    <dbReference type="NCBI Taxonomy" id="2562655"/>
    <lineage>
        <taxon>Bacteria</taxon>
        <taxon>Pseudomonadati</taxon>
        <taxon>Pseudomonadota</taxon>
        <taxon>Alphaproteobacteria</taxon>
        <taxon>Rhodobacterales</taxon>
        <taxon>Roseobacteraceae</taxon>
        <taxon>Sulfitobacter</taxon>
    </lineage>
</organism>